<name>A0AA40D3X3_9PEZI</name>
<accession>A0AA40D3X3</accession>
<keyword evidence="3" id="KW-1185">Reference proteome</keyword>
<evidence type="ECO:0000313" key="2">
    <source>
        <dbReference type="EMBL" id="KAK0662150.1"/>
    </source>
</evidence>
<dbReference type="AlphaFoldDB" id="A0AA40D3X3"/>
<proteinExistence type="predicted"/>
<gene>
    <name evidence="2" type="ORF">DIS24_g1881</name>
</gene>
<evidence type="ECO:0000256" key="1">
    <source>
        <dbReference type="SAM" id="Phobius"/>
    </source>
</evidence>
<sequence>MPRMRHPYAPEPLPRPLLLRILSITAISLSPLVSLVTFALTLKIIYTPEYAEAKLHTSTGRPNGLVIHTSPFYNCTKAPATAIDDPTTTTFTPTCVRLKSLTGAKATAACHAIHAPPPLPNITTTTTTNNSSLQWDPTPLLCQTLVTSASLYIAAAALSAFALVLSTAYCIAAWPAALAARERSFSFVGAAAPHLLPVRSMLTARPPTADAKLQKMHAPVAADAALAALSTVDEDDEGDGAGGSRRWMKANGPHVCALGRALAALLALMAAGAGVGAQVLGWVALMVVKNQQQLQLQQQQQLDLAVEGGGGGGELGAYAQGQWYARPPALGLSAAAWVVAAVAACVAGSRMGAVGRVGT</sequence>
<protein>
    <submittedName>
        <fullName evidence="2">Uncharacterized protein</fullName>
    </submittedName>
</protein>
<organism evidence="2 3">
    <name type="scientific">Lasiodiplodia hormozganensis</name>
    <dbReference type="NCBI Taxonomy" id="869390"/>
    <lineage>
        <taxon>Eukaryota</taxon>
        <taxon>Fungi</taxon>
        <taxon>Dikarya</taxon>
        <taxon>Ascomycota</taxon>
        <taxon>Pezizomycotina</taxon>
        <taxon>Dothideomycetes</taxon>
        <taxon>Dothideomycetes incertae sedis</taxon>
        <taxon>Botryosphaeriales</taxon>
        <taxon>Botryosphaeriaceae</taxon>
        <taxon>Lasiodiplodia</taxon>
    </lineage>
</organism>
<feature type="transmembrane region" description="Helical" evidence="1">
    <location>
        <begin position="21"/>
        <end position="46"/>
    </location>
</feature>
<feature type="transmembrane region" description="Helical" evidence="1">
    <location>
        <begin position="255"/>
        <end position="280"/>
    </location>
</feature>
<dbReference type="EMBL" id="JAUJDW010000006">
    <property type="protein sequence ID" value="KAK0662150.1"/>
    <property type="molecule type" value="Genomic_DNA"/>
</dbReference>
<feature type="transmembrane region" description="Helical" evidence="1">
    <location>
        <begin position="329"/>
        <end position="347"/>
    </location>
</feature>
<comment type="caution">
    <text evidence="2">The sequence shown here is derived from an EMBL/GenBank/DDBJ whole genome shotgun (WGS) entry which is preliminary data.</text>
</comment>
<evidence type="ECO:0000313" key="3">
    <source>
        <dbReference type="Proteomes" id="UP001175001"/>
    </source>
</evidence>
<keyword evidence="1" id="KW-1133">Transmembrane helix</keyword>
<keyword evidence="1" id="KW-0472">Membrane</keyword>
<feature type="transmembrane region" description="Helical" evidence="1">
    <location>
        <begin position="149"/>
        <end position="174"/>
    </location>
</feature>
<reference evidence="2" key="1">
    <citation type="submission" date="2023-06" db="EMBL/GenBank/DDBJ databases">
        <title>Multi-omics analyses reveal the molecular pathogenesis toolkit of Lasiodiplodia hormozganensis, a cross-kingdom pathogen.</title>
        <authorList>
            <person name="Felix C."/>
            <person name="Meneses R."/>
            <person name="Goncalves M.F.M."/>
            <person name="Tilleman L."/>
            <person name="Duarte A.S."/>
            <person name="Jorrin-Novo J.V."/>
            <person name="Van De Peer Y."/>
            <person name="Deforce D."/>
            <person name="Van Nieuwerburgh F."/>
            <person name="Esteves A.C."/>
            <person name="Alves A."/>
        </authorList>
    </citation>
    <scope>NUCLEOTIDE SEQUENCE</scope>
    <source>
        <strain evidence="2">CBS 339.90</strain>
    </source>
</reference>
<keyword evidence="1" id="KW-0812">Transmembrane</keyword>
<dbReference type="Proteomes" id="UP001175001">
    <property type="component" value="Unassembled WGS sequence"/>
</dbReference>